<keyword evidence="3" id="KW-0804">Transcription</keyword>
<keyword evidence="1" id="KW-0805">Transcription regulation</keyword>
<dbReference type="PRINTS" id="PR00455">
    <property type="entry name" value="HTHTETR"/>
</dbReference>
<dbReference type="AlphaFoldDB" id="A0A1I4IFF5"/>
<evidence type="ECO:0000256" key="1">
    <source>
        <dbReference type="ARBA" id="ARBA00023015"/>
    </source>
</evidence>
<dbReference type="SUPFAM" id="SSF46689">
    <property type="entry name" value="Homeodomain-like"/>
    <property type="match status" value="1"/>
</dbReference>
<organism evidence="6 7">
    <name type="scientific">Streptomyces pini</name>
    <dbReference type="NCBI Taxonomy" id="1520580"/>
    <lineage>
        <taxon>Bacteria</taxon>
        <taxon>Bacillati</taxon>
        <taxon>Actinomycetota</taxon>
        <taxon>Actinomycetes</taxon>
        <taxon>Kitasatosporales</taxon>
        <taxon>Streptomycetaceae</taxon>
        <taxon>Streptomyces</taxon>
    </lineage>
</organism>
<evidence type="ECO:0000256" key="4">
    <source>
        <dbReference type="PROSITE-ProRule" id="PRU00335"/>
    </source>
</evidence>
<dbReference type="PANTHER" id="PTHR30055">
    <property type="entry name" value="HTH-TYPE TRANSCRIPTIONAL REGULATOR RUTR"/>
    <property type="match status" value="1"/>
</dbReference>
<feature type="DNA-binding region" description="H-T-H motif" evidence="4">
    <location>
        <begin position="31"/>
        <end position="50"/>
    </location>
</feature>
<accession>A0A1I4IFF5</accession>
<proteinExistence type="predicted"/>
<evidence type="ECO:0000256" key="3">
    <source>
        <dbReference type="ARBA" id="ARBA00023163"/>
    </source>
</evidence>
<dbReference type="InterPro" id="IPR036271">
    <property type="entry name" value="Tet_transcr_reg_TetR-rel_C_sf"/>
</dbReference>
<protein>
    <submittedName>
        <fullName evidence="6">Transcriptional regulator, TetR family</fullName>
    </submittedName>
</protein>
<dbReference type="NCBIfam" id="NF041196">
    <property type="entry name" value="ScbR_bind_reg"/>
    <property type="match status" value="1"/>
</dbReference>
<evidence type="ECO:0000313" key="7">
    <source>
        <dbReference type="Proteomes" id="UP000198928"/>
    </source>
</evidence>
<dbReference type="PROSITE" id="PS50977">
    <property type="entry name" value="HTH_TETR_2"/>
    <property type="match status" value="1"/>
</dbReference>
<gene>
    <name evidence="6" type="ORF">SAMN05192584_120108</name>
</gene>
<dbReference type="EMBL" id="FOSG01000020">
    <property type="protein sequence ID" value="SFL52516.1"/>
    <property type="molecule type" value="Genomic_DNA"/>
</dbReference>
<dbReference type="PANTHER" id="PTHR30055:SF234">
    <property type="entry name" value="HTH-TYPE TRANSCRIPTIONAL REGULATOR BETI"/>
    <property type="match status" value="1"/>
</dbReference>
<dbReference type="InterPro" id="IPR050109">
    <property type="entry name" value="HTH-type_TetR-like_transc_reg"/>
</dbReference>
<dbReference type="GO" id="GO:0003700">
    <property type="term" value="F:DNA-binding transcription factor activity"/>
    <property type="evidence" value="ECO:0007669"/>
    <property type="project" value="TreeGrafter"/>
</dbReference>
<dbReference type="SUPFAM" id="SSF48498">
    <property type="entry name" value="Tetracyclin repressor-like, C-terminal domain"/>
    <property type="match status" value="1"/>
</dbReference>
<evidence type="ECO:0000256" key="2">
    <source>
        <dbReference type="ARBA" id="ARBA00023125"/>
    </source>
</evidence>
<dbReference type="Pfam" id="PF00440">
    <property type="entry name" value="TetR_N"/>
    <property type="match status" value="1"/>
</dbReference>
<dbReference type="Gene3D" id="1.10.357.10">
    <property type="entry name" value="Tetracycline Repressor, domain 2"/>
    <property type="match status" value="1"/>
</dbReference>
<dbReference type="InterPro" id="IPR001647">
    <property type="entry name" value="HTH_TetR"/>
</dbReference>
<sequence>MARQDRALRTRRAILEAAASVFEEKGYDAAKLTEILERAHVTKGALYFHFASKEELAQAVLDVQTREGTVSLAQPSKAQEFVDLGMVFAYRLTTDPLLRGSIRLALDQGAGHVPYRSRPYQEWMEICVGTLREARLNGELLSHVDPVESGELFVGAYTGINLVAQILGRRDSLENSAAALYRHLMPSITLPAVLSTLDLRPERGRDVWRQANGMITSGI</sequence>
<evidence type="ECO:0000259" key="5">
    <source>
        <dbReference type="PROSITE" id="PS50977"/>
    </source>
</evidence>
<dbReference type="RefSeq" id="WP_245793976.1">
    <property type="nucleotide sequence ID" value="NZ_FOSG01000020.1"/>
</dbReference>
<evidence type="ECO:0000313" key="6">
    <source>
        <dbReference type="EMBL" id="SFL52516.1"/>
    </source>
</evidence>
<name>A0A1I4IFF5_9ACTN</name>
<keyword evidence="2 4" id="KW-0238">DNA-binding</keyword>
<dbReference type="GO" id="GO:0000976">
    <property type="term" value="F:transcription cis-regulatory region binding"/>
    <property type="evidence" value="ECO:0007669"/>
    <property type="project" value="TreeGrafter"/>
</dbReference>
<dbReference type="InterPro" id="IPR009057">
    <property type="entry name" value="Homeodomain-like_sf"/>
</dbReference>
<dbReference type="Proteomes" id="UP000198928">
    <property type="component" value="Unassembled WGS sequence"/>
</dbReference>
<feature type="domain" description="HTH tetR-type" evidence="5">
    <location>
        <begin position="8"/>
        <end position="68"/>
    </location>
</feature>
<dbReference type="InterPro" id="IPR047923">
    <property type="entry name" value="ArpA-like"/>
</dbReference>
<keyword evidence="7" id="KW-1185">Reference proteome</keyword>
<reference evidence="7" key="1">
    <citation type="submission" date="2016-10" db="EMBL/GenBank/DDBJ databases">
        <authorList>
            <person name="Varghese N."/>
            <person name="Submissions S."/>
        </authorList>
    </citation>
    <scope>NUCLEOTIDE SEQUENCE [LARGE SCALE GENOMIC DNA]</scope>
    <source>
        <strain evidence="7">PL19</strain>
    </source>
</reference>